<proteinExistence type="predicted"/>
<evidence type="ECO:0000259" key="1">
    <source>
        <dbReference type="Pfam" id="PF05658"/>
    </source>
</evidence>
<dbReference type="RefSeq" id="WP_377086162.1">
    <property type="nucleotide sequence ID" value="NZ_JBHSJL010000014.1"/>
</dbReference>
<dbReference type="InterPro" id="IPR008640">
    <property type="entry name" value="Adhesin_Head_dom"/>
</dbReference>
<dbReference type="SUPFAM" id="SSF101967">
    <property type="entry name" value="Adhesin YadA, collagen-binding domain"/>
    <property type="match status" value="1"/>
</dbReference>
<evidence type="ECO:0000313" key="3">
    <source>
        <dbReference type="Proteomes" id="UP001597389"/>
    </source>
</evidence>
<dbReference type="CDD" id="cd12820">
    <property type="entry name" value="LbR_YadA-like"/>
    <property type="match status" value="1"/>
</dbReference>
<organism evidence="2 3">
    <name type="scientific">Rubritalea tangerina</name>
    <dbReference type="NCBI Taxonomy" id="430798"/>
    <lineage>
        <taxon>Bacteria</taxon>
        <taxon>Pseudomonadati</taxon>
        <taxon>Verrucomicrobiota</taxon>
        <taxon>Verrucomicrobiia</taxon>
        <taxon>Verrucomicrobiales</taxon>
        <taxon>Rubritaleaceae</taxon>
        <taxon>Rubritalea</taxon>
    </lineage>
</organism>
<protein>
    <recommendedName>
        <fullName evidence="1">Trimeric autotransporter adhesin YadA-like head domain-containing protein</fullName>
    </recommendedName>
</protein>
<feature type="domain" description="Trimeric autotransporter adhesin YadA-like head" evidence="1">
    <location>
        <begin position="266"/>
        <end position="288"/>
    </location>
</feature>
<accession>A0ABW4ZCW9</accession>
<reference evidence="3" key="1">
    <citation type="journal article" date="2019" name="Int. J. Syst. Evol. Microbiol.">
        <title>The Global Catalogue of Microorganisms (GCM) 10K type strain sequencing project: providing services to taxonomists for standard genome sequencing and annotation.</title>
        <authorList>
            <consortium name="The Broad Institute Genomics Platform"/>
            <consortium name="The Broad Institute Genome Sequencing Center for Infectious Disease"/>
            <person name="Wu L."/>
            <person name="Ma J."/>
        </authorList>
    </citation>
    <scope>NUCLEOTIDE SEQUENCE [LARGE SCALE GENOMIC DNA]</scope>
    <source>
        <strain evidence="3">CCUG 57942</strain>
    </source>
</reference>
<dbReference type="Pfam" id="PF05658">
    <property type="entry name" value="YadA_head"/>
    <property type="match status" value="2"/>
</dbReference>
<sequence length="410" mass="43102">MLCSVSILKAQVLIEPDIGVAELKHLQAADGSDGDDVTQTVHQFKATIPGNTEAYIPLGLYRYGVDHDFSVSMSGANGNSSGSFCLLKHKNGPEVNFEKKHSVQSRYKVMYFNTWEFAEVEAYRGIGIVLKVINTAGTDNVIDVRYEAPMNEHWHYHTPSSEILNNLSDIQPRLHIASGNTYEGYSLPSGVYVDGEKVLTEGSATTFFDGKYLEVPHSGASAIGVNAFAVGYQAQATASDSVAVGFSSAATGMYSIALGKQAFSPGISAVSIGYENQALGSHSTALGMLSSSVGAGATSLGGFSEAIGSFSTATGLSTRAPSGSSFVLGQYNFGVGQQDVWQGDNLHSVLEVGIGADEQNRKNAMTVYQDGSVDVGSKAADGTVPLQVKSDGSVILAEPQGDISMGIYGQ</sequence>
<dbReference type="EMBL" id="JBHUJB010000046">
    <property type="protein sequence ID" value="MFD2159442.1"/>
    <property type="molecule type" value="Genomic_DNA"/>
</dbReference>
<comment type="caution">
    <text evidence="2">The sequence shown here is derived from an EMBL/GenBank/DDBJ whole genome shotgun (WGS) entry which is preliminary data.</text>
</comment>
<dbReference type="Gene3D" id="2.150.10.10">
    <property type="entry name" value="Serralysin-like metalloprotease, C-terminal"/>
    <property type="match status" value="2"/>
</dbReference>
<gene>
    <name evidence="2" type="ORF">ACFSW8_11065</name>
</gene>
<name>A0ABW4ZCW9_9BACT</name>
<dbReference type="Proteomes" id="UP001597389">
    <property type="component" value="Unassembled WGS sequence"/>
</dbReference>
<keyword evidence="3" id="KW-1185">Reference proteome</keyword>
<evidence type="ECO:0000313" key="2">
    <source>
        <dbReference type="EMBL" id="MFD2159442.1"/>
    </source>
</evidence>
<dbReference type="InterPro" id="IPR011049">
    <property type="entry name" value="Serralysin-like_metalloprot_C"/>
</dbReference>
<feature type="domain" description="Trimeric autotransporter adhesin YadA-like head" evidence="1">
    <location>
        <begin position="222"/>
        <end position="248"/>
    </location>
</feature>